<evidence type="ECO:0000256" key="1">
    <source>
        <dbReference type="SAM" id="MobiDB-lite"/>
    </source>
</evidence>
<dbReference type="Proteomes" id="UP000007319">
    <property type="component" value="Chromosome"/>
</dbReference>
<accession>A0A9P1NMH4</accession>
<proteinExistence type="predicted"/>
<dbReference type="AlphaFoldDB" id="A0A9P1NMH4"/>
<sequence>MAAGVEVVGAAEGAPLPPSRVRRPPR</sequence>
<reference evidence="2 3" key="1">
    <citation type="journal article" date="2011" name="PLoS Genet.">
        <title>Azospirillum genomes reveal transition of bacteria from aquatic to terrestrial environments.</title>
        <authorList>
            <person name="Wisniewski-Dye F."/>
            <person name="Borziak K."/>
            <person name="Khalsa-Moyers G."/>
            <person name="Alexandre G."/>
            <person name="Sukharnikov L.O."/>
            <person name="Wuichet K."/>
            <person name="Hurst G.B."/>
            <person name="McDonald W.H."/>
            <person name="Robertson J.S."/>
            <person name="Barbe V."/>
            <person name="Calteau A."/>
            <person name="Rouy Z."/>
            <person name="Mangenot S."/>
            <person name="Prigent-Combaret C."/>
            <person name="Normand P."/>
            <person name="Boyer M."/>
            <person name="Siguier P."/>
            <person name="Dessaux Y."/>
            <person name="Elmerich C."/>
            <person name="Condemine G."/>
            <person name="Krishnen G."/>
            <person name="Kennedy I."/>
            <person name="Paterson A.H."/>
            <person name="Gonzalez V."/>
            <person name="Mavingui P."/>
            <person name="Zhulin I.B."/>
        </authorList>
    </citation>
    <scope>NUCLEOTIDE SEQUENCE [LARGE SCALE GENOMIC DNA]</scope>
    <source>
        <strain evidence="2 3">Sp245</strain>
    </source>
</reference>
<name>A0A9P1NMH4_9PROT</name>
<evidence type="ECO:0000313" key="2">
    <source>
        <dbReference type="EMBL" id="CCC98218.1"/>
    </source>
</evidence>
<dbReference type="EMBL" id="HE577327">
    <property type="protein sequence ID" value="CCC98218.1"/>
    <property type="molecule type" value="Genomic_DNA"/>
</dbReference>
<protein>
    <submittedName>
        <fullName evidence="2">Uncharacterized protein</fullName>
    </submittedName>
</protein>
<keyword evidence="3" id="KW-1185">Reference proteome</keyword>
<dbReference type="KEGG" id="abs:AZOBR_120062"/>
<organism evidence="2 3">
    <name type="scientific">Azospirillum baldaniorum</name>
    <dbReference type="NCBI Taxonomy" id="1064539"/>
    <lineage>
        <taxon>Bacteria</taxon>
        <taxon>Pseudomonadati</taxon>
        <taxon>Pseudomonadota</taxon>
        <taxon>Alphaproteobacteria</taxon>
        <taxon>Rhodospirillales</taxon>
        <taxon>Azospirillaceae</taxon>
        <taxon>Azospirillum</taxon>
    </lineage>
</organism>
<feature type="compositionally biased region" description="Low complexity" evidence="1">
    <location>
        <begin position="1"/>
        <end position="14"/>
    </location>
</feature>
<evidence type="ECO:0000313" key="3">
    <source>
        <dbReference type="Proteomes" id="UP000007319"/>
    </source>
</evidence>
<gene>
    <name evidence="2" type="ORF">AZOBR_120062</name>
</gene>
<feature type="region of interest" description="Disordered" evidence="1">
    <location>
        <begin position="1"/>
        <end position="26"/>
    </location>
</feature>